<accession>A0A0V0J6J9</accession>
<feature type="compositionally biased region" description="Basic and acidic residues" evidence="1">
    <location>
        <begin position="56"/>
        <end position="65"/>
    </location>
</feature>
<feature type="compositionally biased region" description="Low complexity" evidence="1">
    <location>
        <begin position="14"/>
        <end position="24"/>
    </location>
</feature>
<name>A0A0V0J6J9_SCHSO</name>
<sequence>MFSCRYDGHEEESSSSGASSPKHGSSSEDADNFEDLMKKELQSDVFELSSVSHATNADKPEKGKQFNEPTDDDLLYDPNEDDDNAEWMKQFQAISHGDQPGTSRTDAVLNCPGCMSLLSTNCQRHSRYKTQYRTLFTFNCKVDEREILHPPASEEDSSLKQISLPHTGNEKFQRVLCNICDTPVGLRDSTGVYHLFGILASHS</sequence>
<evidence type="ECO:0000313" key="2">
    <source>
        <dbReference type="EMBL" id="JAP60724.1"/>
    </source>
</evidence>
<feature type="compositionally biased region" description="Acidic residues" evidence="1">
    <location>
        <begin position="69"/>
        <end position="81"/>
    </location>
</feature>
<reference evidence="2" key="1">
    <citation type="submission" date="2016-01" db="EMBL/GenBank/DDBJ databases">
        <title>Reference transcriptome for the parasite Schistocephalus solidus: insights into the molecular evolution of parasitism.</title>
        <authorList>
            <person name="Hebert F.O."/>
            <person name="Grambauer S."/>
            <person name="Barber I."/>
            <person name="Landry C.R."/>
            <person name="Aubin-Horth N."/>
        </authorList>
    </citation>
    <scope>NUCLEOTIDE SEQUENCE</scope>
</reference>
<dbReference type="PANTHER" id="PTHR15967:SF0">
    <property type="entry name" value="E2F-ASSOCIATED PHOSPHOPROTEIN"/>
    <property type="match status" value="1"/>
</dbReference>
<feature type="compositionally biased region" description="Basic and acidic residues" evidence="1">
    <location>
        <begin position="1"/>
        <end position="12"/>
    </location>
</feature>
<feature type="region of interest" description="Disordered" evidence="1">
    <location>
        <begin position="1"/>
        <end position="81"/>
    </location>
</feature>
<gene>
    <name evidence="2" type="primary">EAPP</name>
    <name evidence="2" type="ORF">TR132373</name>
</gene>
<dbReference type="EMBL" id="GEEE01002501">
    <property type="protein sequence ID" value="JAP60724.1"/>
    <property type="molecule type" value="Transcribed_RNA"/>
</dbReference>
<dbReference type="GO" id="GO:0005634">
    <property type="term" value="C:nucleus"/>
    <property type="evidence" value="ECO:0007669"/>
    <property type="project" value="TreeGrafter"/>
</dbReference>
<organism evidence="2">
    <name type="scientific">Schistocephalus solidus</name>
    <name type="common">Tapeworm</name>
    <dbReference type="NCBI Taxonomy" id="70667"/>
    <lineage>
        <taxon>Eukaryota</taxon>
        <taxon>Metazoa</taxon>
        <taxon>Spiralia</taxon>
        <taxon>Lophotrochozoa</taxon>
        <taxon>Platyhelminthes</taxon>
        <taxon>Cestoda</taxon>
        <taxon>Eucestoda</taxon>
        <taxon>Diphyllobothriidea</taxon>
        <taxon>Diphyllobothriidae</taxon>
        <taxon>Schistocephalus</taxon>
    </lineage>
</organism>
<proteinExistence type="predicted"/>
<dbReference type="AlphaFoldDB" id="A0A0V0J6J9"/>
<evidence type="ECO:0000256" key="1">
    <source>
        <dbReference type="SAM" id="MobiDB-lite"/>
    </source>
</evidence>
<dbReference type="Pfam" id="PF10238">
    <property type="entry name" value="Eapp_C"/>
    <property type="match status" value="1"/>
</dbReference>
<dbReference type="PANTHER" id="PTHR15967">
    <property type="entry name" value="E2F-ASSOCIATED PHOSPHOPROTEIN"/>
    <property type="match status" value="1"/>
</dbReference>
<dbReference type="InterPro" id="IPR019370">
    <property type="entry name" value="E2F-assoc_phosphoprotein"/>
</dbReference>
<protein>
    <submittedName>
        <fullName evidence="2">E2F-associated phosphoprotein</fullName>
    </submittedName>
</protein>